<dbReference type="InterPro" id="IPR042099">
    <property type="entry name" value="ANL_N_sf"/>
</dbReference>
<evidence type="ECO:0000256" key="1">
    <source>
        <dbReference type="ARBA" id="ARBA00022741"/>
    </source>
</evidence>
<evidence type="ECO:0000313" key="4">
    <source>
        <dbReference type="EMBL" id="AOS97161.1"/>
    </source>
</evidence>
<keyword evidence="1" id="KW-0547">Nucleotide-binding</keyword>
<dbReference type="Gene3D" id="3.40.50.12780">
    <property type="entry name" value="N-terminal domain of ligase-like"/>
    <property type="match status" value="1"/>
</dbReference>
<keyword evidence="4" id="KW-0436">Ligase</keyword>
<dbReference type="AlphaFoldDB" id="A0A1C9W7M9"/>
<keyword evidence="2" id="KW-0067">ATP-binding</keyword>
<dbReference type="EC" id="6.2.1.3" evidence="4"/>
<dbReference type="KEGG" id="micc:AUP74_01730"/>
<sequence length="580" mass="65512">MTPEQKYQLLAGKQPLEILYRREREQGGEVYLRQMWNREWREYTWSEVMDRARRIASFLRERFEPGDRIAIHAKNCADWIIVDIGIMLAGMVSVPLYPGQSASSMRYVIEHSDSKILFCGASDDNSALSEVARQLPTVAIQRCEIECDSTMDELLESHRPYADSPLYGEDEVFTIMYTSGTTGHPKGVMHTWSAIGFAVPNMVRGFGYDERDRFFSYLPLAHAAERIVIEFHSLYSGTPVHFPESLDTFLEDLKRARPTMFFSVPRLWGKFKEGIDAKLPPALQQFLLKVPGLRTWLQRKVQRGLGLDQARMLVTGASPISTDLLRWYHQLGMMVTDGYGMTENFIYGCITHMGDTPVPGTVGKPFWDCEVKISDEGEILFKSRALMKGYYREPEKTAEVLQDGFYRTGDSGFIDDEGLLHVTGRIADTFKTSKGRFVQPPKLEGLFGSEALLGQVCVLGHGMSQPVMLATLSELAQGMDKTAVSEQLQKSLERANSTLQAHERIRAIYITTDEWTPQNELLTPTMKIKRKLLELRYRPWIESNPDGSPIVWESLVSDKTTATEAGGAFKPTQPDIGGSA</sequence>
<dbReference type="PROSITE" id="PS00455">
    <property type="entry name" value="AMP_BINDING"/>
    <property type="match status" value="1"/>
</dbReference>
<dbReference type="PANTHER" id="PTHR43272">
    <property type="entry name" value="LONG-CHAIN-FATTY-ACID--COA LIGASE"/>
    <property type="match status" value="1"/>
</dbReference>
<dbReference type="RefSeq" id="WP_069947210.1">
    <property type="nucleotide sequence ID" value="NZ_CP014143.1"/>
</dbReference>
<organism evidence="4 5">
    <name type="scientific">Microbulbifer aggregans</name>
    <dbReference type="NCBI Taxonomy" id="1769779"/>
    <lineage>
        <taxon>Bacteria</taxon>
        <taxon>Pseudomonadati</taxon>
        <taxon>Pseudomonadota</taxon>
        <taxon>Gammaproteobacteria</taxon>
        <taxon>Cellvibrionales</taxon>
        <taxon>Microbulbiferaceae</taxon>
        <taxon>Microbulbifer</taxon>
    </lineage>
</organism>
<dbReference type="Proteomes" id="UP000095672">
    <property type="component" value="Chromosome"/>
</dbReference>
<evidence type="ECO:0000256" key="2">
    <source>
        <dbReference type="ARBA" id="ARBA00022840"/>
    </source>
</evidence>
<dbReference type="Pfam" id="PF00501">
    <property type="entry name" value="AMP-binding"/>
    <property type="match status" value="1"/>
</dbReference>
<proteinExistence type="predicted"/>
<dbReference type="OrthoDB" id="9803968at2"/>
<reference evidence="5" key="1">
    <citation type="submission" date="2016-01" db="EMBL/GenBank/DDBJ databases">
        <title>Complete genome sequence of Microbulbifer sp. CCB-MM1, a halophile isolated from Matang Mangrove Forest, Perak.</title>
        <authorList>
            <person name="Moh T.H."/>
            <person name="Dinesh B."/>
            <person name="Lau N.-S."/>
            <person name="Go F."/>
            <person name="Alexander Chong S.-C."/>
        </authorList>
    </citation>
    <scope>NUCLEOTIDE SEQUENCE [LARGE SCALE GENOMIC DNA]</scope>
    <source>
        <strain evidence="5">CCB-MM1</strain>
    </source>
</reference>
<dbReference type="SUPFAM" id="SSF56801">
    <property type="entry name" value="Acetyl-CoA synthetase-like"/>
    <property type="match status" value="1"/>
</dbReference>
<evidence type="ECO:0000259" key="3">
    <source>
        <dbReference type="Pfam" id="PF00501"/>
    </source>
</evidence>
<dbReference type="InterPro" id="IPR020845">
    <property type="entry name" value="AMP-binding_CS"/>
</dbReference>
<dbReference type="PATRIC" id="fig|1769779.3.peg.1731"/>
<dbReference type="STRING" id="1769779.AUP74_01730"/>
<dbReference type="GO" id="GO:0004467">
    <property type="term" value="F:long-chain fatty acid-CoA ligase activity"/>
    <property type="evidence" value="ECO:0007669"/>
    <property type="project" value="UniProtKB-EC"/>
</dbReference>
<dbReference type="PANTHER" id="PTHR43272:SF33">
    <property type="entry name" value="AMP-BINDING DOMAIN-CONTAINING PROTEIN-RELATED"/>
    <property type="match status" value="1"/>
</dbReference>
<name>A0A1C9W7M9_9GAMM</name>
<keyword evidence="5" id="KW-1185">Reference proteome</keyword>
<protein>
    <submittedName>
        <fullName evidence="4">Long-chain-fatty-acid--CoA ligase FadD15</fullName>
        <ecNumber evidence="4">6.2.1.3</ecNumber>
    </submittedName>
</protein>
<dbReference type="InterPro" id="IPR000873">
    <property type="entry name" value="AMP-dep_synth/lig_dom"/>
</dbReference>
<dbReference type="EMBL" id="CP014143">
    <property type="protein sequence ID" value="AOS97161.1"/>
    <property type="molecule type" value="Genomic_DNA"/>
</dbReference>
<feature type="domain" description="AMP-dependent synthetase/ligase" evidence="3">
    <location>
        <begin position="31"/>
        <end position="391"/>
    </location>
</feature>
<gene>
    <name evidence="4" type="ORF">AUP74_01730</name>
</gene>
<dbReference type="GO" id="GO:0016020">
    <property type="term" value="C:membrane"/>
    <property type="evidence" value="ECO:0007669"/>
    <property type="project" value="TreeGrafter"/>
</dbReference>
<dbReference type="Pfam" id="PF23562">
    <property type="entry name" value="AMP-binding_C_3"/>
    <property type="match status" value="1"/>
</dbReference>
<dbReference type="GO" id="GO:0005524">
    <property type="term" value="F:ATP binding"/>
    <property type="evidence" value="ECO:0007669"/>
    <property type="project" value="UniProtKB-KW"/>
</dbReference>
<evidence type="ECO:0000313" key="5">
    <source>
        <dbReference type="Proteomes" id="UP000095672"/>
    </source>
</evidence>
<accession>A0A1C9W7M9</accession>